<dbReference type="AlphaFoldDB" id="K0SE57"/>
<accession>K0SE57</accession>
<protein>
    <submittedName>
        <fullName evidence="1">Uncharacterized protein</fullName>
    </submittedName>
</protein>
<evidence type="ECO:0000313" key="1">
    <source>
        <dbReference type="EMBL" id="EJK64423.1"/>
    </source>
</evidence>
<organism evidence="1 2">
    <name type="scientific">Thalassiosira oceanica</name>
    <name type="common">Marine diatom</name>
    <dbReference type="NCBI Taxonomy" id="159749"/>
    <lineage>
        <taxon>Eukaryota</taxon>
        <taxon>Sar</taxon>
        <taxon>Stramenopiles</taxon>
        <taxon>Ochrophyta</taxon>
        <taxon>Bacillariophyta</taxon>
        <taxon>Coscinodiscophyceae</taxon>
        <taxon>Thalassiosirophycidae</taxon>
        <taxon>Thalassiosirales</taxon>
        <taxon>Thalassiosiraceae</taxon>
        <taxon>Thalassiosira</taxon>
    </lineage>
</organism>
<feature type="non-terminal residue" evidence="1">
    <location>
        <position position="1"/>
    </location>
</feature>
<gene>
    <name evidence="1" type="ORF">THAOC_14837</name>
</gene>
<keyword evidence="2" id="KW-1185">Reference proteome</keyword>
<dbReference type="EMBL" id="AGNL01017268">
    <property type="protein sequence ID" value="EJK64423.1"/>
    <property type="molecule type" value="Genomic_DNA"/>
</dbReference>
<name>K0SE57_THAOC</name>
<proteinExistence type="predicted"/>
<comment type="caution">
    <text evidence="1">The sequence shown here is derived from an EMBL/GenBank/DDBJ whole genome shotgun (WGS) entry which is preliminary data.</text>
</comment>
<evidence type="ECO:0000313" key="2">
    <source>
        <dbReference type="Proteomes" id="UP000266841"/>
    </source>
</evidence>
<dbReference type="Proteomes" id="UP000266841">
    <property type="component" value="Unassembled WGS sequence"/>
</dbReference>
<sequence>VVLGTAPAPAPTAQTALLALHRRTRLGHYAPYQHRNKRKDMDSNFHRYGVISSDGSGGYVFSPDSFDLYLNNVTTQESSFKLVVKSSLINKVSEAVSKNRAVSVKGRKARSSQGDIFEPIPSHHLRERSLAARWRASSATGESVVPYEFVRLPIRRLPVGTCMVLVRGPGRLSSTQRLGLIIASQRVAQSSGFDTEFDAEFEVGYEVKPLGTALGALVGEDAALLHERLSSYDNEKPRDCVCGRAWVCGMGTDL</sequence>
<reference evidence="1 2" key="1">
    <citation type="journal article" date="2012" name="Genome Biol.">
        <title>Genome and low-iron response of an oceanic diatom adapted to chronic iron limitation.</title>
        <authorList>
            <person name="Lommer M."/>
            <person name="Specht M."/>
            <person name="Roy A.S."/>
            <person name="Kraemer L."/>
            <person name="Andreson R."/>
            <person name="Gutowska M.A."/>
            <person name="Wolf J."/>
            <person name="Bergner S.V."/>
            <person name="Schilhabel M.B."/>
            <person name="Klostermeier U.C."/>
            <person name="Beiko R.G."/>
            <person name="Rosenstiel P."/>
            <person name="Hippler M."/>
            <person name="Laroche J."/>
        </authorList>
    </citation>
    <scope>NUCLEOTIDE SEQUENCE [LARGE SCALE GENOMIC DNA]</scope>
    <source>
        <strain evidence="1 2">CCMP1005</strain>
    </source>
</reference>